<keyword evidence="2" id="KW-1185">Reference proteome</keyword>
<sequence length="200" mass="22724">MELIKRMIMTLFPRGRAWRLPNYWHALIDGWAHGIAEAKAWLGKVREEIHPRTSESGLDDWASTLGITQDATLTDDQRRAQLEALDVARGGQDLDYINSIIAIVYPHCWIERLPTNHILGHRDARCSQARCIGGELRDEDGNILGSARYIYYVKGVARANEESGLHDLVSRLVPAQMYGIWLVSFLNEEEFYAWSSASRG</sequence>
<accession>A0A968GEC9</accession>
<dbReference type="AlphaFoldDB" id="A0A968GEC9"/>
<reference evidence="1 2" key="1">
    <citation type="submission" date="2020-03" db="EMBL/GenBank/DDBJ databases">
        <title>Spirochaetal bacteria isolated from arthropods constitute a novel genus Entomospira genus novum within the order Spirochaetales.</title>
        <authorList>
            <person name="Grana-Miraglia L."/>
            <person name="Sikutova S."/>
            <person name="Fingerle V."/>
            <person name="Sing A."/>
            <person name="Castillo-Ramirez S."/>
            <person name="Margos G."/>
            <person name="Rudolf I."/>
        </authorList>
    </citation>
    <scope>NUCLEOTIDE SEQUENCE [LARGE SCALE GENOMIC DNA]</scope>
    <source>
        <strain evidence="1 2">BR193</strain>
    </source>
</reference>
<dbReference type="RefSeq" id="WP_167701121.1">
    <property type="nucleotide sequence ID" value="NZ_JAATLJ010000004.1"/>
</dbReference>
<dbReference type="EMBL" id="JAATLJ010000004">
    <property type="protein sequence ID" value="NIZ41499.1"/>
    <property type="molecule type" value="Genomic_DNA"/>
</dbReference>
<dbReference type="Pfam" id="PF10076">
    <property type="entry name" value="Phage_Mu_Gp48"/>
    <property type="match status" value="1"/>
</dbReference>
<protein>
    <submittedName>
        <fullName evidence="1">DUF2313 domain-containing protein</fullName>
    </submittedName>
</protein>
<proteinExistence type="predicted"/>
<name>A0A968GEC9_9SPIO</name>
<organism evidence="1 2">
    <name type="scientific">Entomospira entomophila</name>
    <dbReference type="NCBI Taxonomy" id="2719988"/>
    <lineage>
        <taxon>Bacteria</taxon>
        <taxon>Pseudomonadati</taxon>
        <taxon>Spirochaetota</taxon>
        <taxon>Spirochaetia</taxon>
        <taxon>Spirochaetales</taxon>
        <taxon>Spirochaetaceae</taxon>
        <taxon>Entomospira</taxon>
    </lineage>
</organism>
<gene>
    <name evidence="1" type="ORF">HCT14_08255</name>
</gene>
<comment type="caution">
    <text evidence="1">The sequence shown here is derived from an EMBL/GenBank/DDBJ whole genome shotgun (WGS) entry which is preliminary data.</text>
</comment>
<dbReference type="InterPro" id="IPR018755">
    <property type="entry name" value="Phage_Mu_Gp48"/>
</dbReference>
<evidence type="ECO:0000313" key="2">
    <source>
        <dbReference type="Proteomes" id="UP000711995"/>
    </source>
</evidence>
<evidence type="ECO:0000313" key="1">
    <source>
        <dbReference type="EMBL" id="NIZ41499.1"/>
    </source>
</evidence>
<dbReference type="Proteomes" id="UP000711995">
    <property type="component" value="Unassembled WGS sequence"/>
</dbReference>